<dbReference type="GO" id="GO:0016746">
    <property type="term" value="F:acyltransferase activity"/>
    <property type="evidence" value="ECO:0007669"/>
    <property type="project" value="UniProtKB-KW"/>
</dbReference>
<keyword evidence="3" id="KW-0012">Acyltransferase</keyword>
<dbReference type="PANTHER" id="PTHR45681:SF6">
    <property type="entry name" value="POLYKETIDE SYNTHASE 37"/>
    <property type="match status" value="1"/>
</dbReference>
<dbReference type="InterPro" id="IPR016036">
    <property type="entry name" value="Malonyl_transacylase_ACP-bd"/>
</dbReference>
<dbReference type="InterPro" id="IPR014043">
    <property type="entry name" value="Acyl_transferase_dom"/>
</dbReference>
<dbReference type="SMART" id="SM00827">
    <property type="entry name" value="PKS_AT"/>
    <property type="match status" value="1"/>
</dbReference>
<dbReference type="InterPro" id="IPR050444">
    <property type="entry name" value="Polyketide_Synthase"/>
</dbReference>
<dbReference type="PANTHER" id="PTHR45681">
    <property type="entry name" value="POLYKETIDE SYNTHASE 44-RELATED"/>
    <property type="match status" value="1"/>
</dbReference>
<evidence type="ECO:0000313" key="3">
    <source>
        <dbReference type="EMBL" id="QUH28465.1"/>
    </source>
</evidence>
<dbReference type="SUPFAM" id="SSF52151">
    <property type="entry name" value="FabD/lysophospholipase-like"/>
    <property type="match status" value="1"/>
</dbReference>
<evidence type="ECO:0000313" key="4">
    <source>
        <dbReference type="Proteomes" id="UP000677305"/>
    </source>
</evidence>
<dbReference type="AlphaFoldDB" id="A0A8J8SBI8"/>
<dbReference type="InterPro" id="IPR001227">
    <property type="entry name" value="Ac_transferase_dom_sf"/>
</dbReference>
<accession>A0A8J8SBI8</accession>
<dbReference type="InterPro" id="IPR016035">
    <property type="entry name" value="Acyl_Trfase/lysoPLipase"/>
</dbReference>
<evidence type="ECO:0000259" key="2">
    <source>
        <dbReference type="SMART" id="SM00827"/>
    </source>
</evidence>
<feature type="domain" description="Malonyl-CoA:ACP transacylase (MAT)" evidence="2">
    <location>
        <begin position="10"/>
        <end position="296"/>
    </location>
</feature>
<name>A0A8J8SBI8_9FIRM</name>
<reference evidence="3 4" key="1">
    <citation type="submission" date="2020-07" db="EMBL/GenBank/DDBJ databases">
        <title>Vallitalea guaymasensis genome.</title>
        <authorList>
            <person name="Postec A."/>
        </authorList>
    </citation>
    <scope>NUCLEOTIDE SEQUENCE [LARGE SCALE GENOMIC DNA]</scope>
    <source>
        <strain evidence="3 4">Ra1766G1</strain>
    </source>
</reference>
<dbReference type="KEGG" id="vgu:HYG85_05810"/>
<dbReference type="Gene3D" id="3.30.70.250">
    <property type="entry name" value="Malonyl-CoA ACP transacylase, ACP-binding"/>
    <property type="match status" value="1"/>
</dbReference>
<dbReference type="Gene3D" id="3.40.366.10">
    <property type="entry name" value="Malonyl-Coenzyme A Acyl Carrier Protein, domain 2"/>
    <property type="match status" value="1"/>
</dbReference>
<dbReference type="EMBL" id="CP058561">
    <property type="protein sequence ID" value="QUH28465.1"/>
    <property type="molecule type" value="Genomic_DNA"/>
</dbReference>
<proteinExistence type="predicted"/>
<dbReference type="RefSeq" id="WP_212692689.1">
    <property type="nucleotide sequence ID" value="NZ_CP058561.1"/>
</dbReference>
<keyword evidence="1" id="KW-0808">Transferase</keyword>
<gene>
    <name evidence="3" type="ORF">HYG85_05810</name>
</gene>
<evidence type="ECO:0000256" key="1">
    <source>
        <dbReference type="ARBA" id="ARBA00022679"/>
    </source>
</evidence>
<dbReference type="Pfam" id="PF00698">
    <property type="entry name" value="Acyl_transf_1"/>
    <property type="match status" value="1"/>
</dbReference>
<protein>
    <submittedName>
        <fullName evidence="3">Acyltransferase domain-containing protein</fullName>
    </submittedName>
</protein>
<dbReference type="Proteomes" id="UP000677305">
    <property type="component" value="Chromosome"/>
</dbReference>
<sequence length="316" mass="36657">MKNYQKKIFLFSGQGGQYFEMGKVMYNENNIFKSYMDSLDEMIKKEMNESIIDKLYYSGNTKSNIFNRTLYTHPAIFMIQFALAKTVEEEGIKADYLLGASLGEYVSLTLSGVLTLRDALKLIICQAALLEKHCEEGRMITILDNPDIWHNLLAKHTRCEIAAHNYDDCFVVAGYKEETDIAKNILKEEKVIYNELPVRFGFHSYAVDEIREAYMEVVDTITINDPQIPILSSVQGEEIHYIPKDYLWDIIRKPIKFNKVIEKLPNDSVSYINLGTSSTLTNFIKRIKKNNSNMYTILDIFGDDSKRYEKLMEQYK</sequence>
<dbReference type="SUPFAM" id="SSF55048">
    <property type="entry name" value="Probable ACP-binding domain of malonyl-CoA ACP transacylase"/>
    <property type="match status" value="1"/>
</dbReference>
<keyword evidence="4" id="KW-1185">Reference proteome</keyword>
<organism evidence="3 4">
    <name type="scientific">Vallitalea guaymasensis</name>
    <dbReference type="NCBI Taxonomy" id="1185412"/>
    <lineage>
        <taxon>Bacteria</taxon>
        <taxon>Bacillati</taxon>
        <taxon>Bacillota</taxon>
        <taxon>Clostridia</taxon>
        <taxon>Lachnospirales</taxon>
        <taxon>Vallitaleaceae</taxon>
        <taxon>Vallitalea</taxon>
    </lineage>
</organism>